<evidence type="ECO:0000313" key="1">
    <source>
        <dbReference type="EMBL" id="TKK84661.1"/>
    </source>
</evidence>
<protein>
    <submittedName>
        <fullName evidence="1">Uncharacterized protein</fullName>
    </submittedName>
</protein>
<keyword evidence="2" id="KW-1185">Reference proteome</keyword>
<dbReference type="RefSeq" id="WP_137250245.1">
    <property type="nucleotide sequence ID" value="NZ_SZQA01000033.1"/>
</dbReference>
<dbReference type="AlphaFoldDB" id="A0A4U3M772"/>
<reference evidence="1 2" key="1">
    <citation type="submission" date="2019-04" db="EMBL/GenBank/DDBJ databases">
        <title>Herbidospora sp. NEAU-GS14.nov., a novel actinomycete isolated from soil.</title>
        <authorList>
            <person name="Han L."/>
        </authorList>
    </citation>
    <scope>NUCLEOTIDE SEQUENCE [LARGE SCALE GENOMIC DNA]</scope>
    <source>
        <strain evidence="1 2">NEAU-GS14</strain>
    </source>
</reference>
<dbReference type="OrthoDB" id="5192094at2"/>
<evidence type="ECO:0000313" key="2">
    <source>
        <dbReference type="Proteomes" id="UP000308705"/>
    </source>
</evidence>
<sequence length="104" mass="11880">MSGYKDSRRQEKRGAKLFGGTVNAGSGNQWRRKNDVRSKKFSIEYKTTGAKSYRITKDELLQAEKHALLDGRTMLFGIEIGGRNWILLAEEDFIAELDLEEDPQ</sequence>
<proteinExistence type="predicted"/>
<organism evidence="1 2">
    <name type="scientific">Herbidospora galbida</name>
    <dbReference type="NCBI Taxonomy" id="2575442"/>
    <lineage>
        <taxon>Bacteria</taxon>
        <taxon>Bacillati</taxon>
        <taxon>Actinomycetota</taxon>
        <taxon>Actinomycetes</taxon>
        <taxon>Streptosporangiales</taxon>
        <taxon>Streptosporangiaceae</taxon>
        <taxon>Herbidospora</taxon>
    </lineage>
</organism>
<dbReference type="Proteomes" id="UP000308705">
    <property type="component" value="Unassembled WGS sequence"/>
</dbReference>
<accession>A0A4U3M772</accession>
<comment type="caution">
    <text evidence="1">The sequence shown here is derived from an EMBL/GenBank/DDBJ whole genome shotgun (WGS) entry which is preliminary data.</text>
</comment>
<gene>
    <name evidence="1" type="ORF">FDA94_29035</name>
</gene>
<name>A0A4U3M772_9ACTN</name>
<dbReference type="EMBL" id="SZQA01000033">
    <property type="protein sequence ID" value="TKK84661.1"/>
    <property type="molecule type" value="Genomic_DNA"/>
</dbReference>